<evidence type="ECO:0000313" key="4">
    <source>
        <dbReference type="Proteomes" id="UP001201980"/>
    </source>
</evidence>
<accession>A0AAD5RG01</accession>
<dbReference type="Proteomes" id="UP001201980">
    <property type="component" value="Unassembled WGS sequence"/>
</dbReference>
<keyword evidence="4" id="KW-1185">Reference proteome</keyword>
<feature type="region of interest" description="Disordered" evidence="1">
    <location>
        <begin position="432"/>
        <end position="455"/>
    </location>
</feature>
<evidence type="ECO:0000259" key="2">
    <source>
        <dbReference type="Pfam" id="PF12937"/>
    </source>
</evidence>
<dbReference type="AlphaFoldDB" id="A0AAD5RG01"/>
<organism evidence="3 4">
    <name type="scientific">Zalerion maritima</name>
    <dbReference type="NCBI Taxonomy" id="339359"/>
    <lineage>
        <taxon>Eukaryota</taxon>
        <taxon>Fungi</taxon>
        <taxon>Dikarya</taxon>
        <taxon>Ascomycota</taxon>
        <taxon>Pezizomycotina</taxon>
        <taxon>Sordariomycetes</taxon>
        <taxon>Lulworthiomycetidae</taxon>
        <taxon>Lulworthiales</taxon>
        <taxon>Lulworthiaceae</taxon>
        <taxon>Zalerion</taxon>
    </lineage>
</organism>
<feature type="domain" description="F-box" evidence="2">
    <location>
        <begin position="8"/>
        <end position="72"/>
    </location>
</feature>
<evidence type="ECO:0000256" key="1">
    <source>
        <dbReference type="SAM" id="MobiDB-lite"/>
    </source>
</evidence>
<name>A0AAD5RG01_9PEZI</name>
<feature type="compositionally biased region" description="Low complexity" evidence="1">
    <location>
        <begin position="213"/>
        <end position="241"/>
    </location>
</feature>
<protein>
    <submittedName>
        <fullName evidence="3">F-box domain-containing protein</fullName>
    </submittedName>
</protein>
<gene>
    <name evidence="3" type="ORF">MKZ38_009420</name>
</gene>
<dbReference type="InterPro" id="IPR001810">
    <property type="entry name" value="F-box_dom"/>
</dbReference>
<proteinExistence type="predicted"/>
<comment type="caution">
    <text evidence="3">The sequence shown here is derived from an EMBL/GenBank/DDBJ whole genome shotgun (WGS) entry which is preliminary data.</text>
</comment>
<sequence>MDGPATIQGLPNELLDIILGYLESPAPADAWLKCSPSSGAVSSSDCQQPLKSASLVSKKWRDVANQHLFRRVVWRVDKTAVQGLETEIDRSGAISPLRFVRDNELVPYVDSFTMVVNDQPVQKSVPSDIILSDFAPEKRVTYDTDMNWLWATILEDIDPLRLTLVASPKTLAWLFSRMIFLADEWCFSASHHIVSLSRESRQTLEIVSRTGQDASDSGSDSTTTNSSAASSRTSVSSYMSRRPTRRTPCNLFTMKPWASVLLNEGSNSRVYKVYEYSLKRPPSILGALLGCEEHPNNTPLLPHSVRNLSYICDSPVSSHWNVVIRFLPRLDKFYFRVSAPTPPPSPFRPGHNAESNYAALRRNDLYLSLMRAAFGKRRANGNSSINWRYLQEIESGDQDNESCMYLMENNFVAQREKRGWAIVRPGFIRDETVPIPLPGEDDEGDAWSDSDSDWL</sequence>
<feature type="region of interest" description="Disordered" evidence="1">
    <location>
        <begin position="207"/>
        <end position="243"/>
    </location>
</feature>
<dbReference type="EMBL" id="JAKWBI020000731">
    <property type="protein sequence ID" value="KAJ2892751.1"/>
    <property type="molecule type" value="Genomic_DNA"/>
</dbReference>
<feature type="compositionally biased region" description="Acidic residues" evidence="1">
    <location>
        <begin position="439"/>
        <end position="455"/>
    </location>
</feature>
<evidence type="ECO:0000313" key="3">
    <source>
        <dbReference type="EMBL" id="KAJ2892751.1"/>
    </source>
</evidence>
<dbReference type="Pfam" id="PF12937">
    <property type="entry name" value="F-box-like"/>
    <property type="match status" value="1"/>
</dbReference>
<reference evidence="3" key="1">
    <citation type="submission" date="2022-07" db="EMBL/GenBank/DDBJ databases">
        <title>Draft genome sequence of Zalerion maritima ATCC 34329, a (micro)plastics degrading marine fungus.</title>
        <authorList>
            <person name="Paco A."/>
            <person name="Goncalves M.F.M."/>
            <person name="Rocha-Santos T.A.P."/>
            <person name="Alves A."/>
        </authorList>
    </citation>
    <scope>NUCLEOTIDE SEQUENCE</scope>
    <source>
        <strain evidence="3">ATCC 34329</strain>
    </source>
</reference>